<protein>
    <submittedName>
        <fullName evidence="1">Uncharacterized protein</fullName>
    </submittedName>
</protein>
<reference evidence="1 2" key="1">
    <citation type="submission" date="2014-09" db="EMBL/GenBank/DDBJ databases">
        <title>Alistipes sp. 627, sp. nov., a novel member of the family Rikenellaceae isolated from human faeces.</title>
        <authorList>
            <person name="Shkoporov A.N."/>
            <person name="Chaplin A.V."/>
            <person name="Motuzova O.V."/>
            <person name="Kafarskaia L.I."/>
            <person name="Khokhlova E.V."/>
            <person name="Efimov B.A."/>
        </authorList>
    </citation>
    <scope>NUCLEOTIDE SEQUENCE [LARGE SCALE GENOMIC DNA]</scope>
    <source>
        <strain evidence="1 2">627</strain>
    </source>
</reference>
<keyword evidence="2" id="KW-1185">Reference proteome</keyword>
<dbReference type="Proteomes" id="UP000030889">
    <property type="component" value="Unassembled WGS sequence"/>
</dbReference>
<name>A0ABR4YK94_9BACT</name>
<accession>A0ABR4YK94</accession>
<comment type="caution">
    <text evidence="1">The sequence shown here is derived from an EMBL/GenBank/DDBJ whole genome shotgun (WGS) entry which is preliminary data.</text>
</comment>
<proteinExistence type="predicted"/>
<dbReference type="EMBL" id="JRGF01000003">
    <property type="protein sequence ID" value="KHE42679.1"/>
    <property type="molecule type" value="Genomic_DNA"/>
</dbReference>
<organism evidence="1 2">
    <name type="scientific">Alistipes inops</name>
    <dbReference type="NCBI Taxonomy" id="1501391"/>
    <lineage>
        <taxon>Bacteria</taxon>
        <taxon>Pseudomonadati</taxon>
        <taxon>Bacteroidota</taxon>
        <taxon>Bacteroidia</taxon>
        <taxon>Bacteroidales</taxon>
        <taxon>Rikenellaceae</taxon>
        <taxon>Alistipes</taxon>
    </lineage>
</organism>
<gene>
    <name evidence="1" type="ORF">LG35_03590</name>
</gene>
<evidence type="ECO:0000313" key="1">
    <source>
        <dbReference type="EMBL" id="KHE42679.1"/>
    </source>
</evidence>
<evidence type="ECO:0000313" key="2">
    <source>
        <dbReference type="Proteomes" id="UP000030889"/>
    </source>
</evidence>
<sequence>MQGGEAASWNIYVKQPPPFTAEAASRLCPRFCGALAGAAVKERICGEVETGGFRMSGIRWKDAGGGILAEPLWKGSGFRAG</sequence>